<dbReference type="AlphaFoldDB" id="K1JQ82"/>
<dbReference type="PANTHER" id="PTHR43400:SF7">
    <property type="entry name" value="FAD-DEPENDENT OXIDOREDUCTASE 2 FAD BINDING DOMAIN-CONTAINING PROTEIN"/>
    <property type="match status" value="1"/>
</dbReference>
<evidence type="ECO:0000256" key="1">
    <source>
        <dbReference type="ARBA" id="ARBA00001974"/>
    </source>
</evidence>
<keyword evidence="2" id="KW-0285">Flavoprotein</keyword>
<dbReference type="EMBL" id="ADMG01000002">
    <property type="protein sequence ID" value="EKB32381.1"/>
    <property type="molecule type" value="Genomic_DNA"/>
</dbReference>
<evidence type="ECO:0000256" key="2">
    <source>
        <dbReference type="ARBA" id="ARBA00022630"/>
    </source>
</evidence>
<sequence length="294" mass="30864">MTQFTVSRRAVLGGAASALLVPAAAHATTPARHYDEMTDVLIVGSGFAGMAAALAAAEKGVKVKVIEKMAFLGGNSSLSGGMMAVPGSSVQKAQGIEDSPEKLIADMTRIGQGLGNPELIRFVCEKASETFEWTRTSMGVEWNTHLTGKGGHSAARCMVTKQGTGQGILVPCSSKLKAMGVPLCTRTLLEKIFREEDGRVTGVQVREGWTFNKPESGTVKTIGVTRGECQDFCVWGGYSRGSPTRLPFVFEMQYARPDAIAGAKVEGPARSAGGSSLAPAIARREAAGALAREV</sequence>
<gene>
    <name evidence="7" type="ORF">HMPREF9465_00064</name>
</gene>
<dbReference type="HOGENOM" id="CLU_946373_0_0_4"/>
<dbReference type="GO" id="GO:0016491">
    <property type="term" value="F:oxidoreductase activity"/>
    <property type="evidence" value="ECO:0007669"/>
    <property type="project" value="UniProtKB-KW"/>
</dbReference>
<keyword evidence="3" id="KW-0274">FAD</keyword>
<evidence type="ECO:0000313" key="8">
    <source>
        <dbReference type="Proteomes" id="UP000005835"/>
    </source>
</evidence>
<dbReference type="InterPro" id="IPR003953">
    <property type="entry name" value="FAD-dep_OxRdtase_2_FAD-bd"/>
</dbReference>
<dbReference type="RefSeq" id="WP_005432996.1">
    <property type="nucleotide sequence ID" value="NZ_JH815513.1"/>
</dbReference>
<reference evidence="7 8" key="1">
    <citation type="submission" date="2012-05" db="EMBL/GenBank/DDBJ databases">
        <title>The Genome Sequence of Sutterella wadsworthensis 2_1_59BFAA.</title>
        <authorList>
            <consortium name="The Broad Institute Genome Sequencing Platform"/>
            <person name="Earl A."/>
            <person name="Ward D."/>
            <person name="Feldgarden M."/>
            <person name="Gevers D."/>
            <person name="Daigneault M."/>
            <person name="Strauss J."/>
            <person name="Allen-Vercoe E."/>
            <person name="Walker B."/>
            <person name="Young S.K."/>
            <person name="Zeng Q."/>
            <person name="Gargeya S."/>
            <person name="Fitzgerald M."/>
            <person name="Haas B."/>
            <person name="Abouelleil A."/>
            <person name="Alvarado L."/>
            <person name="Arachchi H.M."/>
            <person name="Berlin A.M."/>
            <person name="Chapman S.B."/>
            <person name="Goldberg J."/>
            <person name="Griggs A."/>
            <person name="Gujja S."/>
            <person name="Hansen M."/>
            <person name="Howarth C."/>
            <person name="Imamovic A."/>
            <person name="Larimer J."/>
            <person name="McCowen C."/>
            <person name="Montmayeur A."/>
            <person name="Murphy C."/>
            <person name="Neiman D."/>
            <person name="Pearson M."/>
            <person name="Priest M."/>
            <person name="Roberts A."/>
            <person name="Saif S."/>
            <person name="Shea T."/>
            <person name="Sisk P."/>
            <person name="Sykes S."/>
            <person name="Wortman J."/>
            <person name="Nusbaum C."/>
            <person name="Birren B."/>
        </authorList>
    </citation>
    <scope>NUCLEOTIDE SEQUENCE [LARGE SCALE GENOMIC DNA]</scope>
    <source>
        <strain evidence="7 8">2_1_59BFAA</strain>
    </source>
</reference>
<feature type="chain" id="PRO_5003846577" description="FAD-dependent oxidoreductase 2 FAD-binding domain-containing protein" evidence="5">
    <location>
        <begin position="28"/>
        <end position="294"/>
    </location>
</feature>
<name>K1JQ82_9BURK</name>
<dbReference type="InterPro" id="IPR050315">
    <property type="entry name" value="FAD-oxidoreductase_2"/>
</dbReference>
<dbReference type="PROSITE" id="PS51318">
    <property type="entry name" value="TAT"/>
    <property type="match status" value="1"/>
</dbReference>
<comment type="caution">
    <text evidence="7">The sequence shown here is derived from an EMBL/GenBank/DDBJ whole genome shotgun (WGS) entry which is preliminary data.</text>
</comment>
<dbReference type="Gene3D" id="3.50.50.60">
    <property type="entry name" value="FAD/NAD(P)-binding domain"/>
    <property type="match status" value="1"/>
</dbReference>
<dbReference type="eggNOG" id="COG1053">
    <property type="taxonomic scope" value="Bacteria"/>
</dbReference>
<protein>
    <recommendedName>
        <fullName evidence="6">FAD-dependent oxidoreductase 2 FAD-binding domain-containing protein</fullName>
    </recommendedName>
</protein>
<dbReference type="STRING" id="742823.HMPREF9465_00064"/>
<dbReference type="InterPro" id="IPR036188">
    <property type="entry name" value="FAD/NAD-bd_sf"/>
</dbReference>
<dbReference type="Proteomes" id="UP000005835">
    <property type="component" value="Unassembled WGS sequence"/>
</dbReference>
<evidence type="ECO:0000256" key="4">
    <source>
        <dbReference type="ARBA" id="ARBA00023002"/>
    </source>
</evidence>
<dbReference type="InterPro" id="IPR006311">
    <property type="entry name" value="TAT_signal"/>
</dbReference>
<feature type="signal peptide" evidence="5">
    <location>
        <begin position="1"/>
        <end position="27"/>
    </location>
</feature>
<feature type="domain" description="FAD-dependent oxidoreductase 2 FAD-binding" evidence="6">
    <location>
        <begin position="39"/>
        <end position="212"/>
    </location>
</feature>
<keyword evidence="5" id="KW-0732">Signal</keyword>
<keyword evidence="4" id="KW-0560">Oxidoreductase</keyword>
<evidence type="ECO:0000256" key="3">
    <source>
        <dbReference type="ARBA" id="ARBA00022827"/>
    </source>
</evidence>
<evidence type="ECO:0000259" key="6">
    <source>
        <dbReference type="Pfam" id="PF00890"/>
    </source>
</evidence>
<keyword evidence="8" id="KW-1185">Reference proteome</keyword>
<evidence type="ECO:0000313" key="7">
    <source>
        <dbReference type="EMBL" id="EKB32381.1"/>
    </source>
</evidence>
<proteinExistence type="predicted"/>
<dbReference type="SUPFAM" id="SSF51905">
    <property type="entry name" value="FAD/NAD(P)-binding domain"/>
    <property type="match status" value="1"/>
</dbReference>
<dbReference type="PATRIC" id="fig|742823.3.peg.69"/>
<evidence type="ECO:0000256" key="5">
    <source>
        <dbReference type="SAM" id="SignalP"/>
    </source>
</evidence>
<dbReference type="PANTHER" id="PTHR43400">
    <property type="entry name" value="FUMARATE REDUCTASE"/>
    <property type="match status" value="1"/>
</dbReference>
<comment type="cofactor">
    <cofactor evidence="1">
        <name>FAD</name>
        <dbReference type="ChEBI" id="CHEBI:57692"/>
    </cofactor>
</comment>
<organism evidence="7 8">
    <name type="scientific">Sutterella wadsworthensis 2_1_59BFAA</name>
    <dbReference type="NCBI Taxonomy" id="742823"/>
    <lineage>
        <taxon>Bacteria</taxon>
        <taxon>Pseudomonadati</taxon>
        <taxon>Pseudomonadota</taxon>
        <taxon>Betaproteobacteria</taxon>
        <taxon>Burkholderiales</taxon>
        <taxon>Sutterellaceae</taxon>
        <taxon>Sutterella</taxon>
    </lineage>
</organism>
<dbReference type="Pfam" id="PF00890">
    <property type="entry name" value="FAD_binding_2"/>
    <property type="match status" value="1"/>
</dbReference>
<accession>K1JQ82</accession>